<dbReference type="GO" id="GO:0006355">
    <property type="term" value="P:regulation of DNA-templated transcription"/>
    <property type="evidence" value="ECO:0007669"/>
    <property type="project" value="InterPro"/>
</dbReference>
<proteinExistence type="predicted"/>
<dbReference type="Pfam" id="PF02805">
    <property type="entry name" value="Ada_Zn_binding"/>
    <property type="match status" value="1"/>
</dbReference>
<evidence type="ECO:0000313" key="3">
    <source>
        <dbReference type="EMBL" id="OGG68421.1"/>
    </source>
</evidence>
<dbReference type="Proteomes" id="UP000177107">
    <property type="component" value="Unassembled WGS sequence"/>
</dbReference>
<reference evidence="3 4" key="1">
    <citation type="journal article" date="2016" name="Nat. Commun.">
        <title>Thousands of microbial genomes shed light on interconnected biogeochemical processes in an aquifer system.</title>
        <authorList>
            <person name="Anantharaman K."/>
            <person name="Brown C.T."/>
            <person name="Hug L.A."/>
            <person name="Sharon I."/>
            <person name="Castelle C.J."/>
            <person name="Probst A.J."/>
            <person name="Thomas B.C."/>
            <person name="Singh A."/>
            <person name="Wilkins M.J."/>
            <person name="Karaoz U."/>
            <person name="Brodie E.L."/>
            <person name="Williams K.H."/>
            <person name="Hubbard S.S."/>
            <person name="Banfield J.F."/>
        </authorList>
    </citation>
    <scope>NUCLEOTIDE SEQUENCE [LARGE SCALE GENOMIC DNA]</scope>
</reference>
<comment type="caution">
    <text evidence="3">The sequence shown here is derived from an EMBL/GenBank/DDBJ whole genome shotgun (WGS) entry which is preliminary data.</text>
</comment>
<gene>
    <name evidence="3" type="ORF">A3C95_01820</name>
</gene>
<dbReference type="SUPFAM" id="SSF57884">
    <property type="entry name" value="Ada DNA repair protein, N-terminal domain (N-Ada 10)"/>
    <property type="match status" value="1"/>
</dbReference>
<dbReference type="GO" id="GO:0008270">
    <property type="term" value="F:zinc ion binding"/>
    <property type="evidence" value="ECO:0007669"/>
    <property type="project" value="InterPro"/>
</dbReference>
<dbReference type="STRING" id="1798499.A3C95_01820"/>
<accession>A0A1F6E455</accession>
<dbReference type="Gene3D" id="3.40.10.10">
    <property type="entry name" value="DNA Methylphosphotriester Repair Domain"/>
    <property type="match status" value="1"/>
</dbReference>
<evidence type="ECO:0000256" key="1">
    <source>
        <dbReference type="ARBA" id="ARBA00023159"/>
    </source>
</evidence>
<dbReference type="GO" id="GO:0006281">
    <property type="term" value="P:DNA repair"/>
    <property type="evidence" value="ECO:0007669"/>
    <property type="project" value="InterPro"/>
</dbReference>
<keyword evidence="1" id="KW-0010">Activator</keyword>
<dbReference type="EMBL" id="MFLM01000009">
    <property type="protein sequence ID" value="OGG68421.1"/>
    <property type="molecule type" value="Genomic_DNA"/>
</dbReference>
<feature type="domain" description="Ada DNA repair metal-binding" evidence="2">
    <location>
        <begin position="69"/>
        <end position="115"/>
    </location>
</feature>
<sequence length="117" mass="11889">MLQKIPRDVLIVAILFFSSSASFGLGILAGRDIGQGSGFSITEIPLTASPQGGPSAAAVPAAIPAGGQVVASKSGSKYHLPWCSGAQAIKEENKVWFASREAAEAAGYEPAANCKGL</sequence>
<protein>
    <recommendedName>
        <fullName evidence="2">Ada DNA repair metal-binding domain-containing protein</fullName>
    </recommendedName>
</protein>
<name>A0A1F6E455_9BACT</name>
<dbReference type="InterPro" id="IPR035451">
    <property type="entry name" value="Ada-like_dom_sf"/>
</dbReference>
<dbReference type="AlphaFoldDB" id="A0A1F6E455"/>
<organism evidence="3 4">
    <name type="scientific">Candidatus Kaiserbacteria bacterium RIFCSPHIGHO2_02_FULL_56_30</name>
    <dbReference type="NCBI Taxonomy" id="1798499"/>
    <lineage>
        <taxon>Bacteria</taxon>
        <taxon>Candidatus Kaiseribacteriota</taxon>
    </lineage>
</organism>
<evidence type="ECO:0000313" key="4">
    <source>
        <dbReference type="Proteomes" id="UP000177107"/>
    </source>
</evidence>
<evidence type="ECO:0000259" key="2">
    <source>
        <dbReference type="Pfam" id="PF02805"/>
    </source>
</evidence>
<dbReference type="GO" id="GO:0008168">
    <property type="term" value="F:methyltransferase activity"/>
    <property type="evidence" value="ECO:0007669"/>
    <property type="project" value="InterPro"/>
</dbReference>
<dbReference type="InterPro" id="IPR004026">
    <property type="entry name" value="Ada_DNA_repair_Zn-bd"/>
</dbReference>
<dbReference type="GO" id="GO:0003677">
    <property type="term" value="F:DNA binding"/>
    <property type="evidence" value="ECO:0007669"/>
    <property type="project" value="InterPro"/>
</dbReference>